<dbReference type="Proteomes" id="UP001596250">
    <property type="component" value="Unassembled WGS sequence"/>
</dbReference>
<reference evidence="2" key="1">
    <citation type="journal article" date="2019" name="Int. J. Syst. Evol. Microbiol.">
        <title>The Global Catalogue of Microorganisms (GCM) 10K type strain sequencing project: providing services to taxonomists for standard genome sequencing and annotation.</title>
        <authorList>
            <consortium name="The Broad Institute Genomics Platform"/>
            <consortium name="The Broad Institute Genome Sequencing Center for Infectious Disease"/>
            <person name="Wu L."/>
            <person name="Ma J."/>
        </authorList>
    </citation>
    <scope>NUCLEOTIDE SEQUENCE [LARGE SCALE GENOMIC DNA]</scope>
    <source>
        <strain evidence="2">CCM 8749</strain>
    </source>
</reference>
<dbReference type="Gene3D" id="1.20.1260.10">
    <property type="match status" value="1"/>
</dbReference>
<evidence type="ECO:0008006" key="3">
    <source>
        <dbReference type="Google" id="ProtNLM"/>
    </source>
</evidence>
<comment type="caution">
    <text evidence="1">The sequence shown here is derived from an EMBL/GenBank/DDBJ whole genome shotgun (WGS) entry which is preliminary data.</text>
</comment>
<gene>
    <name evidence="1" type="ORF">ACFPXP_09740</name>
</gene>
<keyword evidence="2" id="KW-1185">Reference proteome</keyword>
<name>A0ABW1IPA0_9BACL</name>
<organism evidence="1 2">
    <name type="scientific">Marinicrinis lubricantis</name>
    <dbReference type="NCBI Taxonomy" id="2086470"/>
    <lineage>
        <taxon>Bacteria</taxon>
        <taxon>Bacillati</taxon>
        <taxon>Bacillota</taxon>
        <taxon>Bacilli</taxon>
        <taxon>Bacillales</taxon>
        <taxon>Paenibacillaceae</taxon>
    </lineage>
</organism>
<dbReference type="RefSeq" id="WP_379894014.1">
    <property type="nucleotide sequence ID" value="NZ_CBCSCT010000081.1"/>
</dbReference>
<dbReference type="InterPro" id="IPR012347">
    <property type="entry name" value="Ferritin-like"/>
</dbReference>
<protein>
    <recommendedName>
        <fullName evidence="3">Spore coat protein</fullName>
    </recommendedName>
</protein>
<proteinExistence type="predicted"/>
<evidence type="ECO:0000313" key="1">
    <source>
        <dbReference type="EMBL" id="MFC5986698.1"/>
    </source>
</evidence>
<evidence type="ECO:0000313" key="2">
    <source>
        <dbReference type="Proteomes" id="UP001596250"/>
    </source>
</evidence>
<sequence>MQQNQYALHETVDLHEMAVFKTTSLTKSKTMQMLVSDPELKQLMQQDVKMTTRQLEEIQQLLSKANV</sequence>
<accession>A0ABW1IPA0</accession>
<dbReference type="EMBL" id="JBHSQV010000127">
    <property type="protein sequence ID" value="MFC5986698.1"/>
    <property type="molecule type" value="Genomic_DNA"/>
</dbReference>